<proteinExistence type="predicted"/>
<sequence length="994" mass="109434">MTQAAPVATANNTSPAAFPSFTLISSEEIPALGVSIAEYQHIKTGASHYHIASDNPENVFLVALRTVPKDSSGVAHILEHTALCGSEKYPVRDPFFMMIRRSLNSFMNAFTSSDWTAYPFASSNRKDFENLLQVYMDAVFFSRLHPLDFAQEGHRVEFKEPGNPESELEFKGVVFNEMKGAMSSISSQLWHTLCKYLFPSTTYHYNSGGEPEAIPDLSYEQLKSFYQSHYHPSNAIFMTFGDIPAAQHQARFEELGLARFEAIDSHIAVGDEKRYHAPIRVQESYPLPAAENKGDKTHIVVSWLLGKSTQLETLLEAQLLAGVLLDNSASPLLHALETSTLGSSPSPMCGLEDSMREMVFACGLEGSSAAKVDEVEALILDTLREVAANSIAKDNVDAVLHQLELQQREIGGDGYPYGLQLILTALGSATHRGKPIELLNLDPALQALRERAAKPEYIKQLAQALLDNPHRVTLVLSPDENIQTRIEQAEKQRLANIKASLNAEQKQAIIEQVAALAERQAMEEDDSILPKVTLDDVPLDIPALHSEQAKFGSLPYTTYGRGTNGLVYQQLVIALPELGDEELSLLSIYTQVLTELGLGDQDYLQVQARQAQVCGGISAFTTMRGDTNNEQDLKAYLVLSSKALLRNAAAQTQLMRDTLETLRFDECERIQDLVSQLTARRESGITGNGHSLAMTAASAGMSPVAKINEALGGLRGIRHLTSLNKRIADPANLAELAQQLAVIHQKMLGAERQLLIVAEDDRLDALCNELDPLWQDFNATTLSHFKQPEVRECKKEFWIANSQVNFCAKAYPTVPSDHPDAPVLTVLATYMKNGFLHRVIREQGGAYGGGASQDSNIAAFRFYSYRDPRLQDTLSDFDKSIDWMLNTAVSAQGLEEAILGVVSSIDKPGSPAGEAKQDYHSTIFGRSLSQRRRFRQRVLAVNAADLQRVCALYLQNENASVAVLSNAAKAAELSDWLSVQNFSVEQLHTATEGE</sequence>
<dbReference type="Pfam" id="PF00675">
    <property type="entry name" value="Peptidase_M16"/>
    <property type="match status" value="1"/>
</dbReference>
<dbReference type="Gene3D" id="3.30.830.10">
    <property type="entry name" value="Metalloenzyme, LuxS/M16 peptidase-like"/>
    <property type="match status" value="4"/>
</dbReference>
<gene>
    <name evidence="2" type="ORF">AB4876_02095</name>
</gene>
<keyword evidence="3" id="KW-1185">Reference proteome</keyword>
<comment type="caution">
    <text evidence="2">The sequence shown here is derived from an EMBL/GenBank/DDBJ whole genome shotgun (WGS) entry which is preliminary data.</text>
</comment>
<dbReference type="Proteomes" id="UP001557485">
    <property type="component" value="Unassembled WGS sequence"/>
</dbReference>
<dbReference type="Pfam" id="PF22516">
    <property type="entry name" value="PreP_C"/>
    <property type="match status" value="1"/>
</dbReference>
<accession>A0ABV3U1H6</accession>
<dbReference type="EMBL" id="JBFRYA010000001">
    <property type="protein sequence ID" value="MEX1667683.1"/>
    <property type="molecule type" value="Genomic_DNA"/>
</dbReference>
<protein>
    <submittedName>
        <fullName evidence="2">Insulinase family protein</fullName>
    </submittedName>
</protein>
<dbReference type="SUPFAM" id="SSF63411">
    <property type="entry name" value="LuxS/MPP-like metallohydrolase"/>
    <property type="match status" value="4"/>
</dbReference>
<name>A0ABV3U1H6_9GAMM</name>
<dbReference type="InterPro" id="IPR011249">
    <property type="entry name" value="Metalloenz_LuxS/M16"/>
</dbReference>
<dbReference type="InterPro" id="IPR055130">
    <property type="entry name" value="PreP_C"/>
</dbReference>
<reference evidence="2 3" key="1">
    <citation type="journal article" date="2011" name="Int. J. Syst. Evol. Microbiol.">
        <title>Zhongshania antarctica gen. nov., sp. nov. and Zhongshania guokunii sp. nov., gammaproteobacteria respectively isolated from coastal attached (fast) ice and surface seawater of the Antarctic.</title>
        <authorList>
            <person name="Li H.J."/>
            <person name="Zhang X.Y."/>
            <person name="Chen C.X."/>
            <person name="Zhang Y.J."/>
            <person name="Gao Z.M."/>
            <person name="Yu Y."/>
            <person name="Chen X.L."/>
            <person name="Chen B."/>
            <person name="Zhang Y.Z."/>
        </authorList>
    </citation>
    <scope>NUCLEOTIDE SEQUENCE [LARGE SCALE GENOMIC DNA]</scope>
    <source>
        <strain evidence="2 3">ZS6-22T</strain>
    </source>
</reference>
<dbReference type="Pfam" id="PF05193">
    <property type="entry name" value="Peptidase_M16_C"/>
    <property type="match status" value="1"/>
</dbReference>
<dbReference type="SMART" id="SM01264">
    <property type="entry name" value="M16C_associated"/>
    <property type="match status" value="1"/>
</dbReference>
<evidence type="ECO:0000259" key="1">
    <source>
        <dbReference type="SMART" id="SM01264"/>
    </source>
</evidence>
<feature type="domain" description="Peptidase M16C associated" evidence="1">
    <location>
        <begin position="476"/>
        <end position="723"/>
    </location>
</feature>
<dbReference type="Pfam" id="PF08367">
    <property type="entry name" value="M16C_assoc"/>
    <property type="match status" value="1"/>
</dbReference>
<evidence type="ECO:0000313" key="2">
    <source>
        <dbReference type="EMBL" id="MEX1667683.1"/>
    </source>
</evidence>
<evidence type="ECO:0000313" key="3">
    <source>
        <dbReference type="Proteomes" id="UP001557485"/>
    </source>
</evidence>
<dbReference type="InterPro" id="IPR011765">
    <property type="entry name" value="Pept_M16_N"/>
</dbReference>
<dbReference type="PANTHER" id="PTHR43016:SF13">
    <property type="entry name" value="PRESEQUENCE PROTEASE, MITOCHONDRIAL"/>
    <property type="match status" value="1"/>
</dbReference>
<dbReference type="InterPro" id="IPR013578">
    <property type="entry name" value="Peptidase_M16C_assoc"/>
</dbReference>
<dbReference type="PANTHER" id="PTHR43016">
    <property type="entry name" value="PRESEQUENCE PROTEASE"/>
    <property type="match status" value="1"/>
</dbReference>
<dbReference type="RefSeq" id="WP_368379992.1">
    <property type="nucleotide sequence ID" value="NZ_JBFRYA010000001.1"/>
</dbReference>
<organism evidence="2 3">
    <name type="scientific">Zhongshania guokunii</name>
    <dbReference type="NCBI Taxonomy" id="641783"/>
    <lineage>
        <taxon>Bacteria</taxon>
        <taxon>Pseudomonadati</taxon>
        <taxon>Pseudomonadota</taxon>
        <taxon>Gammaproteobacteria</taxon>
        <taxon>Cellvibrionales</taxon>
        <taxon>Spongiibacteraceae</taxon>
        <taxon>Zhongshania</taxon>
    </lineage>
</organism>
<dbReference type="InterPro" id="IPR007863">
    <property type="entry name" value="Peptidase_M16_C"/>
</dbReference>